<dbReference type="GO" id="GO:0016787">
    <property type="term" value="F:hydrolase activity"/>
    <property type="evidence" value="ECO:0007669"/>
    <property type="project" value="UniProtKB-KW"/>
</dbReference>
<evidence type="ECO:0000313" key="3">
    <source>
        <dbReference type="Proteomes" id="UP000664122"/>
    </source>
</evidence>
<sequence>MAGESGAVFTFLHDGLTLAGRLWGDPETARRSHLLPIICLPGLTRNARDFAALATAITATDPRRLILAFDYRGRGLSDPAAGPDGYTVAAEAADTLAGLDHLQIDRAVFVGTSRGALIIHSIAAMRLAAIAGVVFNDAGPRLELEGLRHIRDTVGIVESFAGWDEAIDAVAKANAPRFPALSQADFARMARAGFVEHNGRIFGDYDRRLLEPLRTMDLDNPLPELWAAFDLLKGVPLLVIRGETSKLFTAETVATMSTRHPSLEAIVVRGQGHAPLLETGRLPGAILDLVTRAEAASAGSTER</sequence>
<dbReference type="Gene3D" id="3.40.50.1820">
    <property type="entry name" value="alpha/beta hydrolase"/>
    <property type="match status" value="1"/>
</dbReference>
<evidence type="ECO:0000259" key="1">
    <source>
        <dbReference type="Pfam" id="PF12697"/>
    </source>
</evidence>
<dbReference type="InterPro" id="IPR000073">
    <property type="entry name" value="AB_hydrolase_1"/>
</dbReference>
<proteinExistence type="predicted"/>
<keyword evidence="3" id="KW-1185">Reference proteome</keyword>
<dbReference type="InterPro" id="IPR050228">
    <property type="entry name" value="Carboxylesterase_BioH"/>
</dbReference>
<dbReference type="Pfam" id="PF12697">
    <property type="entry name" value="Abhydrolase_6"/>
    <property type="match status" value="1"/>
</dbReference>
<keyword evidence="2" id="KW-0378">Hydrolase</keyword>
<dbReference type="RefSeq" id="WP_207257998.1">
    <property type="nucleotide sequence ID" value="NZ_JAFMPP010000009.1"/>
</dbReference>
<feature type="domain" description="AB hydrolase-1" evidence="1">
    <location>
        <begin position="37"/>
        <end position="278"/>
    </location>
</feature>
<reference evidence="2" key="1">
    <citation type="submission" date="2021-03" db="EMBL/GenBank/DDBJ databases">
        <title>Whole genome sequence of Jiella sp. CQZ9-1.</title>
        <authorList>
            <person name="Tuo L."/>
        </authorList>
    </citation>
    <scope>NUCLEOTIDE SEQUENCE</scope>
    <source>
        <strain evidence="2">CQZ9-1</strain>
    </source>
</reference>
<dbReference type="PANTHER" id="PTHR43194:SF2">
    <property type="entry name" value="PEROXISOMAL MEMBRANE PROTEIN LPX1"/>
    <property type="match status" value="1"/>
</dbReference>
<comment type="caution">
    <text evidence="2">The sequence shown here is derived from an EMBL/GenBank/DDBJ whole genome shotgun (WGS) entry which is preliminary data.</text>
</comment>
<dbReference type="InterPro" id="IPR029058">
    <property type="entry name" value="AB_hydrolase_fold"/>
</dbReference>
<name>A0A939FZS6_9HYPH</name>
<dbReference type="PANTHER" id="PTHR43194">
    <property type="entry name" value="HYDROLASE ALPHA/BETA FOLD FAMILY"/>
    <property type="match status" value="1"/>
</dbReference>
<organism evidence="2 3">
    <name type="scientific">Jiella flava</name>
    <dbReference type="NCBI Taxonomy" id="2816857"/>
    <lineage>
        <taxon>Bacteria</taxon>
        <taxon>Pseudomonadati</taxon>
        <taxon>Pseudomonadota</taxon>
        <taxon>Alphaproteobacteria</taxon>
        <taxon>Hyphomicrobiales</taxon>
        <taxon>Aurantimonadaceae</taxon>
        <taxon>Jiella</taxon>
    </lineage>
</organism>
<protein>
    <submittedName>
        <fullName evidence="2">Alpha/beta hydrolase</fullName>
    </submittedName>
</protein>
<evidence type="ECO:0000313" key="2">
    <source>
        <dbReference type="EMBL" id="MBO0663206.1"/>
    </source>
</evidence>
<gene>
    <name evidence="2" type="ORF">J1C48_11510</name>
</gene>
<accession>A0A939FZS6</accession>
<dbReference type="EMBL" id="JAFMPP010000009">
    <property type="protein sequence ID" value="MBO0663206.1"/>
    <property type="molecule type" value="Genomic_DNA"/>
</dbReference>
<dbReference type="AlphaFoldDB" id="A0A939FZS6"/>
<dbReference type="SUPFAM" id="SSF53474">
    <property type="entry name" value="alpha/beta-Hydrolases"/>
    <property type="match status" value="1"/>
</dbReference>
<dbReference type="Proteomes" id="UP000664122">
    <property type="component" value="Unassembled WGS sequence"/>
</dbReference>